<dbReference type="RefSeq" id="WP_151002898.1">
    <property type="nucleotide sequence ID" value="NZ_CABVPO010000003.1"/>
</dbReference>
<gene>
    <name evidence="2" type="ORF">F7R13_00685</name>
</gene>
<feature type="transmembrane region" description="Helical" evidence="1">
    <location>
        <begin position="39"/>
        <end position="58"/>
    </location>
</feature>
<proteinExistence type="predicted"/>
<keyword evidence="1" id="KW-0472">Membrane</keyword>
<reference evidence="2 3" key="1">
    <citation type="submission" date="2019-09" db="EMBL/GenBank/DDBJ databases">
        <title>Draft genome sequences of 48 bacterial type strains from the CCUG.</title>
        <authorList>
            <person name="Tunovic T."/>
            <person name="Pineiro-Iglesias B."/>
            <person name="Unosson C."/>
            <person name="Inganas E."/>
            <person name="Ohlen M."/>
            <person name="Cardew S."/>
            <person name="Jensie-Markopoulos S."/>
            <person name="Salva-Serra F."/>
            <person name="Jaen-Luchoro D."/>
            <person name="Karlsson R."/>
            <person name="Svensson-Stadler L."/>
            <person name="Chun J."/>
            <person name="Moore E."/>
        </authorList>
    </citation>
    <scope>NUCLEOTIDE SEQUENCE [LARGE SCALE GENOMIC DNA]</scope>
    <source>
        <strain evidence="2 3">CCUG 65687</strain>
    </source>
</reference>
<evidence type="ECO:0000313" key="3">
    <source>
        <dbReference type="Proteomes" id="UP000473571"/>
    </source>
</evidence>
<dbReference type="EMBL" id="VZOL01000003">
    <property type="protein sequence ID" value="KAB0686403.1"/>
    <property type="molecule type" value="Genomic_DNA"/>
</dbReference>
<name>A0A6L3NPE1_9BURK</name>
<dbReference type="Proteomes" id="UP000473571">
    <property type="component" value="Unassembled WGS sequence"/>
</dbReference>
<accession>A0A6L3NPE1</accession>
<evidence type="ECO:0000256" key="1">
    <source>
        <dbReference type="SAM" id="Phobius"/>
    </source>
</evidence>
<feature type="transmembrane region" description="Helical" evidence="1">
    <location>
        <begin position="12"/>
        <end position="33"/>
    </location>
</feature>
<protein>
    <submittedName>
        <fullName evidence="2">Uncharacterized protein</fullName>
    </submittedName>
</protein>
<keyword evidence="1" id="KW-0812">Transmembrane</keyword>
<keyword evidence="1" id="KW-1133">Transmembrane helix</keyword>
<evidence type="ECO:0000313" key="2">
    <source>
        <dbReference type="EMBL" id="KAB0686403.1"/>
    </source>
</evidence>
<sequence length="91" mass="10005">MKIRFFVDGNIAGWAQFGLILLGIAMVYCGLAFNFLPNAIAILLIIFGLPISAVGGYASRAKALGLKPFDKSYRKARDSYKTKDDEENLSK</sequence>
<dbReference type="AlphaFoldDB" id="A0A6L3NPE1"/>
<organism evidence="2 3">
    <name type="scientific">Burkholderia territorii</name>
    <dbReference type="NCBI Taxonomy" id="1503055"/>
    <lineage>
        <taxon>Bacteria</taxon>
        <taxon>Pseudomonadati</taxon>
        <taxon>Pseudomonadota</taxon>
        <taxon>Betaproteobacteria</taxon>
        <taxon>Burkholderiales</taxon>
        <taxon>Burkholderiaceae</taxon>
        <taxon>Burkholderia</taxon>
        <taxon>Burkholderia cepacia complex</taxon>
    </lineage>
</organism>
<comment type="caution">
    <text evidence="2">The sequence shown here is derived from an EMBL/GenBank/DDBJ whole genome shotgun (WGS) entry which is preliminary data.</text>
</comment>